<evidence type="ECO:0000256" key="4">
    <source>
        <dbReference type="ARBA" id="ARBA00022692"/>
    </source>
</evidence>
<evidence type="ECO:0000256" key="8">
    <source>
        <dbReference type="ARBA" id="ARBA00023049"/>
    </source>
</evidence>
<evidence type="ECO:0000259" key="11">
    <source>
        <dbReference type="PROSITE" id="PS50106"/>
    </source>
</evidence>
<comment type="subcellular location">
    <subcellularLocation>
        <location evidence="2">Membrane</location>
        <topology evidence="2">Multi-pass membrane protein</topology>
    </subcellularLocation>
</comment>
<dbReference type="PANTHER" id="PTHR42837">
    <property type="entry name" value="REGULATOR OF SIGMA-E PROTEASE RSEP"/>
    <property type="match status" value="1"/>
</dbReference>
<dbReference type="GO" id="GO:0004222">
    <property type="term" value="F:metalloendopeptidase activity"/>
    <property type="evidence" value="ECO:0007669"/>
    <property type="project" value="InterPro"/>
</dbReference>
<dbReference type="Pfam" id="PF02163">
    <property type="entry name" value="Peptidase_M50"/>
    <property type="match status" value="2"/>
</dbReference>
<feature type="transmembrane region" description="Helical" evidence="10">
    <location>
        <begin position="351"/>
        <end position="380"/>
    </location>
</feature>
<evidence type="ECO:0000313" key="12">
    <source>
        <dbReference type="EMBL" id="SUZ87104.1"/>
    </source>
</evidence>
<feature type="transmembrane region" description="Helical" evidence="10">
    <location>
        <begin position="401"/>
        <end position="421"/>
    </location>
</feature>
<sequence length="431" mass="45345">VAVDLNDPRASGPIESTTGDDRIRLLLLIGAVVSFGLIGGLSGLVVVSSFVVMLVLHELGHFVVARLAGMQVTEFFLGFGPRLWSVHRGETTYGLKAIPAGAYVRITGMSSLDVVDPAVEYRTYRRQSYPRRMAVALAGSATHFAVALALLFVVYVAVGRPDPTRWVVGEVVSGSAAAAADVHVGDRIVSVDGVETPGFEEFGRVVRGLPGQAVVVVTEREGDRSKRTMVLGERLMVDGTVAGFFGVGPDRPMETLGPVDAAAEASARFVDLVGLSVDGLVGFFTPDGLASFFTGGIGSPEAPPPDVPAGGSGPGPVVETGADPADDERLISIYGAARLGSAMLDDGWSTYLWFLILINVFIGVFNLVPLLPLDGGHVAIATYERIRSVGGRRYTADAAKLIPLTWAVVTLLIAVAVVALYRDIVDLPDFG</sequence>
<keyword evidence="7 10" id="KW-1133">Transmembrane helix</keyword>
<dbReference type="PROSITE" id="PS50106">
    <property type="entry name" value="PDZ"/>
    <property type="match status" value="1"/>
</dbReference>
<dbReference type="EMBL" id="UINC01001709">
    <property type="protein sequence ID" value="SUZ87104.1"/>
    <property type="molecule type" value="Genomic_DNA"/>
</dbReference>
<evidence type="ECO:0000256" key="5">
    <source>
        <dbReference type="ARBA" id="ARBA00022801"/>
    </source>
</evidence>
<dbReference type="InterPro" id="IPR004387">
    <property type="entry name" value="Pept_M50_Zn"/>
</dbReference>
<keyword evidence="4 10" id="KW-0812">Transmembrane</keyword>
<dbReference type="SMART" id="SM00228">
    <property type="entry name" value="PDZ"/>
    <property type="match status" value="1"/>
</dbReference>
<evidence type="ECO:0000256" key="6">
    <source>
        <dbReference type="ARBA" id="ARBA00022833"/>
    </source>
</evidence>
<gene>
    <name evidence="12" type="ORF">METZ01_LOCUS39958</name>
</gene>
<feature type="transmembrane region" description="Helical" evidence="10">
    <location>
        <begin position="134"/>
        <end position="158"/>
    </location>
</feature>
<accession>A0A381R7C2</accession>
<keyword evidence="3" id="KW-0645">Protease</keyword>
<evidence type="ECO:0000256" key="2">
    <source>
        <dbReference type="ARBA" id="ARBA00004141"/>
    </source>
</evidence>
<evidence type="ECO:0000256" key="7">
    <source>
        <dbReference type="ARBA" id="ARBA00022989"/>
    </source>
</evidence>
<organism evidence="12">
    <name type="scientific">marine metagenome</name>
    <dbReference type="NCBI Taxonomy" id="408172"/>
    <lineage>
        <taxon>unclassified sequences</taxon>
        <taxon>metagenomes</taxon>
        <taxon>ecological metagenomes</taxon>
    </lineage>
</organism>
<dbReference type="CDD" id="cd06163">
    <property type="entry name" value="S2P-M50_PDZ_RseP-like"/>
    <property type="match status" value="1"/>
</dbReference>
<proteinExistence type="predicted"/>
<keyword evidence="9 10" id="KW-0472">Membrane</keyword>
<protein>
    <recommendedName>
        <fullName evidence="11">PDZ domain-containing protein</fullName>
    </recommendedName>
</protein>
<keyword evidence="6" id="KW-0862">Zinc</keyword>
<dbReference type="InterPro" id="IPR008915">
    <property type="entry name" value="Peptidase_M50"/>
</dbReference>
<evidence type="ECO:0000256" key="9">
    <source>
        <dbReference type="ARBA" id="ARBA00023136"/>
    </source>
</evidence>
<feature type="transmembrane region" description="Helical" evidence="10">
    <location>
        <begin position="25"/>
        <end position="56"/>
    </location>
</feature>
<feature type="domain" description="PDZ" evidence="11">
    <location>
        <begin position="167"/>
        <end position="221"/>
    </location>
</feature>
<evidence type="ECO:0000256" key="1">
    <source>
        <dbReference type="ARBA" id="ARBA00001947"/>
    </source>
</evidence>
<dbReference type="GO" id="GO:0006508">
    <property type="term" value="P:proteolysis"/>
    <property type="evidence" value="ECO:0007669"/>
    <property type="project" value="UniProtKB-KW"/>
</dbReference>
<evidence type="ECO:0000256" key="3">
    <source>
        <dbReference type="ARBA" id="ARBA00022670"/>
    </source>
</evidence>
<dbReference type="InterPro" id="IPR036034">
    <property type="entry name" value="PDZ_sf"/>
</dbReference>
<dbReference type="AlphaFoldDB" id="A0A381R7C2"/>
<keyword evidence="5" id="KW-0378">Hydrolase</keyword>
<name>A0A381R7C2_9ZZZZ</name>
<dbReference type="InterPro" id="IPR041489">
    <property type="entry name" value="PDZ_6"/>
</dbReference>
<dbReference type="PANTHER" id="PTHR42837:SF2">
    <property type="entry name" value="MEMBRANE METALLOPROTEASE ARASP2, CHLOROPLASTIC-RELATED"/>
    <property type="match status" value="1"/>
</dbReference>
<comment type="cofactor">
    <cofactor evidence="1">
        <name>Zn(2+)</name>
        <dbReference type="ChEBI" id="CHEBI:29105"/>
    </cofactor>
</comment>
<dbReference type="InterPro" id="IPR001478">
    <property type="entry name" value="PDZ"/>
</dbReference>
<dbReference type="Gene3D" id="2.30.42.10">
    <property type="match status" value="1"/>
</dbReference>
<dbReference type="GO" id="GO:0016020">
    <property type="term" value="C:membrane"/>
    <property type="evidence" value="ECO:0007669"/>
    <property type="project" value="UniProtKB-SubCell"/>
</dbReference>
<reference evidence="12" key="1">
    <citation type="submission" date="2018-05" db="EMBL/GenBank/DDBJ databases">
        <authorList>
            <person name="Lanie J.A."/>
            <person name="Ng W.-L."/>
            <person name="Kazmierczak K.M."/>
            <person name="Andrzejewski T.M."/>
            <person name="Davidsen T.M."/>
            <person name="Wayne K.J."/>
            <person name="Tettelin H."/>
            <person name="Glass J.I."/>
            <person name="Rusch D."/>
            <person name="Podicherti R."/>
            <person name="Tsui H.-C.T."/>
            <person name="Winkler M.E."/>
        </authorList>
    </citation>
    <scope>NUCLEOTIDE SEQUENCE</scope>
</reference>
<dbReference type="Pfam" id="PF17820">
    <property type="entry name" value="PDZ_6"/>
    <property type="match status" value="1"/>
</dbReference>
<dbReference type="SUPFAM" id="SSF50156">
    <property type="entry name" value="PDZ domain-like"/>
    <property type="match status" value="1"/>
</dbReference>
<feature type="non-terminal residue" evidence="12">
    <location>
        <position position="1"/>
    </location>
</feature>
<keyword evidence="8" id="KW-0482">Metalloprotease</keyword>
<evidence type="ECO:0000256" key="10">
    <source>
        <dbReference type="SAM" id="Phobius"/>
    </source>
</evidence>